<accession>A0A5J6SNF7</accession>
<dbReference type="InterPro" id="IPR036457">
    <property type="entry name" value="PPM-type-like_dom_sf"/>
</dbReference>
<dbReference type="RefSeq" id="WP_151699904.1">
    <property type="nucleotide sequence ID" value="NZ_CP031223.1"/>
</dbReference>
<dbReference type="Proteomes" id="UP000325517">
    <property type="component" value="Chromosome"/>
</dbReference>
<sequence length="267" mass="30481">MTEYQWVGSQKTFVDEIDILKTDNNMILGRFGGNSSAGQYKNEDGCLIWEDQDNNWEFVIILDAHNSAQSAELVINTFKSNKEPINKHLNLEINEAFINIKKHILGIFCGNKFKAACEKVIGETACLIVIRKENYLWWFSIGDCVLLLNHPELSSLGEYQQNHRSFYEWIGQNSTFNKKVPCYSSGTKELRKGENHIFLTTDGLIECPNTTFNLPEAIFEKFVGLSNENGVKELLKIIKKCNVRDSTTIVSWKIINEKNATMPSDVK</sequence>
<dbReference type="Gene3D" id="3.60.40.10">
    <property type="entry name" value="PPM-type phosphatase domain"/>
    <property type="match status" value="1"/>
</dbReference>
<gene>
    <name evidence="1" type="ORF">PB01_09075</name>
</gene>
<protein>
    <submittedName>
        <fullName evidence="1">Protein phosphatase 2C domain-containing protein</fullName>
    </submittedName>
</protein>
<dbReference type="OrthoDB" id="7944398at2"/>
<dbReference type="EMBL" id="CP031223">
    <property type="protein sequence ID" value="QFF98973.1"/>
    <property type="molecule type" value="Genomic_DNA"/>
</dbReference>
<dbReference type="SUPFAM" id="SSF81606">
    <property type="entry name" value="PP2C-like"/>
    <property type="match status" value="1"/>
</dbReference>
<reference evidence="1 2" key="1">
    <citation type="submission" date="2018-07" db="EMBL/GenBank/DDBJ databases">
        <title>Complete genome sequence of Psychrobacillus sp. PB01, isolated from iceberg, and comparative genome analysis of Psychrobacillus strains.</title>
        <authorList>
            <person name="Lee P.C."/>
        </authorList>
    </citation>
    <scope>NUCLEOTIDE SEQUENCE [LARGE SCALE GENOMIC DNA]</scope>
    <source>
        <strain evidence="1 2">PB01</strain>
    </source>
</reference>
<organism evidence="1 2">
    <name type="scientific">Psychrobacillus glaciei</name>
    <dbReference type="NCBI Taxonomy" id="2283160"/>
    <lineage>
        <taxon>Bacteria</taxon>
        <taxon>Bacillati</taxon>
        <taxon>Bacillota</taxon>
        <taxon>Bacilli</taxon>
        <taxon>Bacillales</taxon>
        <taxon>Bacillaceae</taxon>
        <taxon>Psychrobacillus</taxon>
    </lineage>
</organism>
<keyword evidence="2" id="KW-1185">Reference proteome</keyword>
<name>A0A5J6SNF7_9BACI</name>
<dbReference type="KEGG" id="psyo:PB01_09075"/>
<proteinExistence type="predicted"/>
<evidence type="ECO:0000313" key="2">
    <source>
        <dbReference type="Proteomes" id="UP000325517"/>
    </source>
</evidence>
<dbReference type="AlphaFoldDB" id="A0A5J6SNF7"/>
<evidence type="ECO:0000313" key="1">
    <source>
        <dbReference type="EMBL" id="QFF98973.1"/>
    </source>
</evidence>